<feature type="compositionally biased region" description="Basic and acidic residues" evidence="1">
    <location>
        <begin position="57"/>
        <end position="69"/>
    </location>
</feature>
<dbReference type="Pfam" id="PF03640">
    <property type="entry name" value="Lipoprotein_15"/>
    <property type="match status" value="4"/>
</dbReference>
<evidence type="ECO:0000256" key="2">
    <source>
        <dbReference type="SAM" id="SignalP"/>
    </source>
</evidence>
<feature type="signal peptide" evidence="2">
    <location>
        <begin position="1"/>
        <end position="25"/>
    </location>
</feature>
<reference evidence="3" key="1">
    <citation type="submission" date="2020-09" db="EMBL/GenBank/DDBJ databases">
        <title>Secondary metabolite and genome analysis of marine Streptomyces chumphonensis KK1-2T.</title>
        <authorList>
            <person name="Phongsopitanun W."/>
            <person name="Kanchanasin P."/>
            <person name="Pittayakhajonwut P."/>
            <person name="Suwanborirux K."/>
            <person name="Tanasupawat S."/>
        </authorList>
    </citation>
    <scope>NUCLEOTIDE SEQUENCE</scope>
    <source>
        <strain evidence="3">KK1-2</strain>
    </source>
</reference>
<comment type="caution">
    <text evidence="3">The sequence shown here is derived from an EMBL/GenBank/DDBJ whole genome shotgun (WGS) entry which is preliminary data.</text>
</comment>
<dbReference type="EMBL" id="JACXYU010000003">
    <property type="protein sequence ID" value="MBD3931735.1"/>
    <property type="molecule type" value="Genomic_DNA"/>
</dbReference>
<accession>A0A927EXD0</accession>
<sequence length="335" mass="34138">MRNRRQRVATGTAVAAVLAVTSACGGEAGTTEDRVRPAGDSSSLSPGYGTGGGYGDDGSRPTGAEDRSGPAKTLALRADAELGEVVTDGAGWTLYRFEEDSAKPPAATCEGDCAAAWPPVPADDAEAAAGMDAELLGSVDRADGTRQLTLGGWPVYRYVKDARPGDVSGHGVGGTWNALAADGGRAGAGARPEDGGEAAPPAGGAQESRGPEPGGDAALSAAEDPELGRIVRDAEGRTLYRFDQDTAWPMASNCTGSCLETWKPAAPVDVRALEGVDPELVTTLERPDGSEQLSIDCWPVYWYTGDAEPGDTAGHGVGGTWHAVTPDGGRARAAS</sequence>
<dbReference type="PANTHER" id="PTHR39335:SF1">
    <property type="entry name" value="BLL4220 PROTEIN"/>
    <property type="match status" value="1"/>
</dbReference>
<dbReference type="PANTHER" id="PTHR39335">
    <property type="entry name" value="BLL4220 PROTEIN"/>
    <property type="match status" value="1"/>
</dbReference>
<dbReference type="InterPro" id="IPR005297">
    <property type="entry name" value="Lipoprotein_repeat"/>
</dbReference>
<dbReference type="InterPro" id="IPR047910">
    <property type="entry name" value="SCO0930-like"/>
</dbReference>
<protein>
    <recommendedName>
        <fullName evidence="5">Lipoprotein</fullName>
    </recommendedName>
</protein>
<dbReference type="PROSITE" id="PS51257">
    <property type="entry name" value="PROKAR_LIPOPROTEIN"/>
    <property type="match status" value="1"/>
</dbReference>
<evidence type="ECO:0000313" key="3">
    <source>
        <dbReference type="EMBL" id="MBD3931735.1"/>
    </source>
</evidence>
<dbReference type="Proteomes" id="UP000632289">
    <property type="component" value="Unassembled WGS sequence"/>
</dbReference>
<organism evidence="3 4">
    <name type="scientific">Streptomyces chumphonensis</name>
    <dbReference type="NCBI Taxonomy" id="1214925"/>
    <lineage>
        <taxon>Bacteria</taxon>
        <taxon>Bacillati</taxon>
        <taxon>Actinomycetota</taxon>
        <taxon>Actinomycetes</taxon>
        <taxon>Kitasatosporales</taxon>
        <taxon>Streptomycetaceae</taxon>
        <taxon>Streptomyces</taxon>
    </lineage>
</organism>
<feature type="region of interest" description="Disordered" evidence="1">
    <location>
        <begin position="22"/>
        <end position="71"/>
    </location>
</feature>
<evidence type="ECO:0000313" key="4">
    <source>
        <dbReference type="Proteomes" id="UP000632289"/>
    </source>
</evidence>
<feature type="region of interest" description="Disordered" evidence="1">
    <location>
        <begin position="183"/>
        <end position="225"/>
    </location>
</feature>
<dbReference type="RefSeq" id="WP_191209024.1">
    <property type="nucleotide sequence ID" value="NZ_BAABKL010000018.1"/>
</dbReference>
<dbReference type="NCBIfam" id="NF040526">
    <property type="entry name" value="SCO0930_lipo"/>
    <property type="match status" value="1"/>
</dbReference>
<proteinExistence type="predicted"/>
<evidence type="ECO:0008006" key="5">
    <source>
        <dbReference type="Google" id="ProtNLM"/>
    </source>
</evidence>
<keyword evidence="4" id="KW-1185">Reference proteome</keyword>
<name>A0A927EXD0_9ACTN</name>
<dbReference type="GO" id="GO:0043448">
    <property type="term" value="P:alkane catabolic process"/>
    <property type="evidence" value="ECO:0007669"/>
    <property type="project" value="TreeGrafter"/>
</dbReference>
<keyword evidence="2" id="KW-0732">Signal</keyword>
<gene>
    <name evidence="3" type="ORF">IF129_09200</name>
</gene>
<evidence type="ECO:0000256" key="1">
    <source>
        <dbReference type="SAM" id="MobiDB-lite"/>
    </source>
</evidence>
<dbReference type="AlphaFoldDB" id="A0A927EXD0"/>
<feature type="chain" id="PRO_5036818136" description="Lipoprotein" evidence="2">
    <location>
        <begin position="26"/>
        <end position="335"/>
    </location>
</feature>